<feature type="binding site" evidence="5">
    <location>
        <position position="68"/>
    </location>
    <ligand>
        <name>glyoxylate</name>
        <dbReference type="ChEBI" id="CHEBI:36655"/>
    </ligand>
</feature>
<keyword evidence="5" id="KW-0285">Flavoprotein</keyword>
<dbReference type="EMBL" id="KV419406">
    <property type="protein sequence ID" value="KZS93739.1"/>
    <property type="molecule type" value="Genomic_DNA"/>
</dbReference>
<evidence type="ECO:0000256" key="5">
    <source>
        <dbReference type="PIRSR" id="PIRSR000138-2"/>
    </source>
</evidence>
<dbReference type="PIRSF" id="PIRSF000138">
    <property type="entry name" value="Al-hdrx_acd_dh"/>
    <property type="match status" value="1"/>
</dbReference>
<feature type="binding site" evidence="5">
    <location>
        <position position="209"/>
    </location>
    <ligand>
        <name>glyoxylate</name>
        <dbReference type="ChEBI" id="CHEBI:36655"/>
    </ligand>
</feature>
<feature type="binding site" evidence="5">
    <location>
        <position position="174"/>
    </location>
    <ligand>
        <name>glyoxylate</name>
        <dbReference type="ChEBI" id="CHEBI:36655"/>
    </ligand>
</feature>
<feature type="binding site" evidence="5">
    <location>
        <position position="308"/>
    </location>
    <ligand>
        <name>FMN</name>
        <dbReference type="ChEBI" id="CHEBI:58210"/>
    </ligand>
</feature>
<dbReference type="GO" id="GO:0016491">
    <property type="term" value="F:oxidoreductase activity"/>
    <property type="evidence" value="ECO:0007669"/>
    <property type="project" value="UniProtKB-KW"/>
</dbReference>
<feature type="binding site" evidence="5">
    <location>
        <position position="150"/>
    </location>
    <ligand>
        <name>FMN</name>
        <dbReference type="ChEBI" id="CHEBI:58210"/>
    </ligand>
</feature>
<keyword evidence="5" id="KW-0288">FMN</keyword>
<accession>A0A164V1W5</accession>
<dbReference type="PANTHER" id="PTHR10578:SF143">
    <property type="entry name" value="FMN-DEPENDENT ALPHA-HYDROXY ACID DEHYDROGENASE PB1A11.03"/>
    <property type="match status" value="1"/>
</dbReference>
<evidence type="ECO:0000256" key="4">
    <source>
        <dbReference type="PIRSR" id="PIRSR000138-1"/>
    </source>
</evidence>
<evidence type="ECO:0000256" key="1">
    <source>
        <dbReference type="ARBA" id="ARBA00001917"/>
    </source>
</evidence>
<comment type="cofactor">
    <cofactor evidence="1">
        <name>FMN</name>
        <dbReference type="ChEBI" id="CHEBI:58210"/>
    </cofactor>
</comment>
<dbReference type="Proteomes" id="UP000076722">
    <property type="component" value="Unassembled WGS sequence"/>
</dbReference>
<protein>
    <submittedName>
        <fullName evidence="7">Oxidoreductase</fullName>
    </submittedName>
</protein>
<evidence type="ECO:0000259" key="6">
    <source>
        <dbReference type="PROSITE" id="PS51349"/>
    </source>
</evidence>
<keyword evidence="2" id="KW-0560">Oxidoreductase</keyword>
<dbReference type="STRING" id="1314777.A0A164V1W5"/>
<evidence type="ECO:0000313" key="7">
    <source>
        <dbReference type="EMBL" id="KZS93739.1"/>
    </source>
</evidence>
<dbReference type="PANTHER" id="PTHR10578">
    <property type="entry name" value="S -2-HYDROXY-ACID OXIDASE-RELATED"/>
    <property type="match status" value="1"/>
</dbReference>
<feature type="binding site" evidence="5">
    <location>
        <position position="172"/>
    </location>
    <ligand>
        <name>FMN</name>
        <dbReference type="ChEBI" id="CHEBI:58210"/>
    </ligand>
</feature>
<gene>
    <name evidence="7" type="ORF">SISNIDRAFT_549516</name>
</gene>
<dbReference type="InterPro" id="IPR008259">
    <property type="entry name" value="FMN_hydac_DH_AS"/>
</dbReference>
<feature type="binding site" evidence="5">
    <location>
        <begin position="121"/>
        <end position="123"/>
    </location>
    <ligand>
        <name>FMN</name>
        <dbReference type="ChEBI" id="CHEBI:58210"/>
    </ligand>
</feature>
<feature type="binding site" evidence="5">
    <location>
        <begin position="369"/>
        <end position="373"/>
    </location>
    <ligand>
        <name>FMN</name>
        <dbReference type="ChEBI" id="CHEBI:58210"/>
    </ligand>
</feature>
<name>A0A164V1W5_9AGAM</name>
<organism evidence="7 8">
    <name type="scientific">Sistotremastrum niveocremeum HHB9708</name>
    <dbReference type="NCBI Taxonomy" id="1314777"/>
    <lineage>
        <taxon>Eukaryota</taxon>
        <taxon>Fungi</taxon>
        <taxon>Dikarya</taxon>
        <taxon>Basidiomycota</taxon>
        <taxon>Agaricomycotina</taxon>
        <taxon>Agaricomycetes</taxon>
        <taxon>Sistotremastrales</taxon>
        <taxon>Sistotremastraceae</taxon>
        <taxon>Sertulicium</taxon>
        <taxon>Sertulicium niveocremeum</taxon>
    </lineage>
</organism>
<sequence length="451" mass="49093">MTSGGSIVKHGIRTGSDSSDLPWGTGYSGYAISVYASRKPPLWGTVDPDEVEALAKKKLEDHPDAFWYAAGNAGKFGTYWANRNAFGKWKIVPRMLVDATHRTLETTIFGVKQPTPLIIAPIGVQGMFHPEGDLDSARGAAAVGVPYTFSSAATRTPEEVAEVSGTNTRYYQLYWPKSNDITLSLLGRAKKAGYTALIVTLDTMLLGWRPADLKTACLPFIHGWGCSSGLSDPVFMAKHNLQPITETYSKFPYDAAELDKRFKEGDEVIKRQVYLGMEWMKEVNSGRFVDWNNVKFLRENWEGPLILKGIQTVADAETATKSGVDGIVVSNHGGRQVDGALASIDALALIMKSPIVREAQQKGFTILFDSGIRTGPDVIRAIALGANAVCVGRSYINGLILDGKLGVETVLRSLLSEVDTSLGLSGYRSLDEIRGKADEVLINEDKLRATL</sequence>
<feature type="active site" description="Proton acceptor" evidence="4">
    <location>
        <position position="332"/>
    </location>
</feature>
<comment type="similarity">
    <text evidence="3">Belongs to the FMN-dependent alpha-hydroxy acid dehydrogenase family.</text>
</comment>
<feature type="binding site" evidence="5">
    <location>
        <position position="332"/>
    </location>
    <ligand>
        <name>glyoxylate</name>
        <dbReference type="ChEBI" id="CHEBI:36655"/>
    </ligand>
</feature>
<feature type="binding site" evidence="5">
    <location>
        <begin position="392"/>
        <end position="393"/>
    </location>
    <ligand>
        <name>FMN</name>
        <dbReference type="ChEBI" id="CHEBI:58210"/>
    </ligand>
</feature>
<reference evidence="7 8" key="1">
    <citation type="journal article" date="2016" name="Mol. Biol. Evol.">
        <title>Comparative Genomics of Early-Diverging Mushroom-Forming Fungi Provides Insights into the Origins of Lignocellulose Decay Capabilities.</title>
        <authorList>
            <person name="Nagy L.G."/>
            <person name="Riley R."/>
            <person name="Tritt A."/>
            <person name="Adam C."/>
            <person name="Daum C."/>
            <person name="Floudas D."/>
            <person name="Sun H."/>
            <person name="Yadav J.S."/>
            <person name="Pangilinan J."/>
            <person name="Larsson K.H."/>
            <person name="Matsuura K."/>
            <person name="Barry K."/>
            <person name="Labutti K."/>
            <person name="Kuo R."/>
            <person name="Ohm R.A."/>
            <person name="Bhattacharya S.S."/>
            <person name="Shirouzu T."/>
            <person name="Yoshinaga Y."/>
            <person name="Martin F.M."/>
            <person name="Grigoriev I.V."/>
            <person name="Hibbett D.S."/>
        </authorList>
    </citation>
    <scope>NUCLEOTIDE SEQUENCE [LARGE SCALE GENOMIC DNA]</scope>
    <source>
        <strain evidence="7 8">HHB9708</strain>
    </source>
</reference>
<feature type="binding site" evidence="5">
    <location>
        <position position="335"/>
    </location>
    <ligand>
        <name>glyoxylate</name>
        <dbReference type="ChEBI" id="CHEBI:36655"/>
    </ligand>
</feature>
<feature type="binding site" evidence="5">
    <location>
        <position position="200"/>
    </location>
    <ligand>
        <name>FMN</name>
        <dbReference type="ChEBI" id="CHEBI:58210"/>
    </ligand>
</feature>
<dbReference type="PROSITE" id="PS51349">
    <property type="entry name" value="FMN_HYDROXY_ACID_DH_2"/>
    <property type="match status" value="1"/>
</dbReference>
<dbReference type="InterPro" id="IPR037396">
    <property type="entry name" value="FMN_HAD"/>
</dbReference>
<dbReference type="GO" id="GO:0010181">
    <property type="term" value="F:FMN binding"/>
    <property type="evidence" value="ECO:0007669"/>
    <property type="project" value="InterPro"/>
</dbReference>
<dbReference type="Gene3D" id="3.20.20.70">
    <property type="entry name" value="Aldolase class I"/>
    <property type="match status" value="1"/>
</dbReference>
<keyword evidence="8" id="KW-1185">Reference proteome</keyword>
<dbReference type="AlphaFoldDB" id="A0A164V1W5"/>
<evidence type="ECO:0000313" key="8">
    <source>
        <dbReference type="Proteomes" id="UP000076722"/>
    </source>
</evidence>
<proteinExistence type="inferred from homology"/>
<evidence type="ECO:0000256" key="3">
    <source>
        <dbReference type="ARBA" id="ARBA00024042"/>
    </source>
</evidence>
<dbReference type="OrthoDB" id="25826at2759"/>
<dbReference type="PROSITE" id="PS00557">
    <property type="entry name" value="FMN_HYDROXY_ACID_DH_1"/>
    <property type="match status" value="1"/>
</dbReference>
<dbReference type="Pfam" id="PF01070">
    <property type="entry name" value="FMN_dh"/>
    <property type="match status" value="1"/>
</dbReference>
<feature type="binding site" evidence="5">
    <location>
        <position position="330"/>
    </location>
    <ligand>
        <name>FMN</name>
        <dbReference type="ChEBI" id="CHEBI:58210"/>
    </ligand>
</feature>
<dbReference type="SUPFAM" id="SSF51395">
    <property type="entry name" value="FMN-linked oxidoreductases"/>
    <property type="match status" value="1"/>
</dbReference>
<evidence type="ECO:0000256" key="2">
    <source>
        <dbReference type="ARBA" id="ARBA00023002"/>
    </source>
</evidence>
<feature type="domain" description="FMN hydroxy acid dehydrogenase" evidence="6">
    <location>
        <begin position="40"/>
        <end position="443"/>
    </location>
</feature>
<dbReference type="InterPro" id="IPR000262">
    <property type="entry name" value="FMN-dep_DH"/>
</dbReference>
<dbReference type="InterPro" id="IPR013785">
    <property type="entry name" value="Aldolase_TIM"/>
</dbReference>
<dbReference type="InterPro" id="IPR012133">
    <property type="entry name" value="Alpha-hydoxy_acid_DH_FMN"/>
</dbReference>